<dbReference type="eggNOG" id="ENOG502QTFS">
    <property type="taxonomic scope" value="Eukaryota"/>
</dbReference>
<evidence type="ECO:0000313" key="3">
    <source>
        <dbReference type="EMBL" id="EXC00014.1"/>
    </source>
</evidence>
<feature type="region of interest" description="Disordered" evidence="1">
    <location>
        <begin position="18"/>
        <end position="46"/>
    </location>
</feature>
<evidence type="ECO:0000256" key="2">
    <source>
        <dbReference type="SAM" id="Phobius"/>
    </source>
</evidence>
<dbReference type="KEGG" id="mnt:21389282"/>
<feature type="transmembrane region" description="Helical" evidence="2">
    <location>
        <begin position="450"/>
        <end position="471"/>
    </location>
</feature>
<sequence length="489" mass="55839">MSDQNECVVSIEEPCALRTDGRAASTSEDDQSTEIDNVSPDEADNMDVRIRNLKKLVEEENQEKTTDGPNQSARPPKIQKVPFILRDREGFHKCYEPRVVSIGPIHHKKPNLRFAEQYKPKLTAMFIKESKQETEALYNVINDRIQELKDCYHEDVVKDYDDKTLSWILFLDGCSILVFIHGFIHGKLKYFKIKTDHIAFTQHDLFLLENQIPFQVLRLLMDSTPPSFKTELKKSIAQFICANVMAPVAFKKYLSFDMDKLDPIHLLDLLQHVAVLSNKEKIAIINGSEHQTQQSFRNVQELKAAGIGLIPNKFCSLSDITFYSFCFKGWLELPPLIVDDSTAPKFLNLIAYEGCPDNFRTNYEITSYISFLDSLIDHANDVKELRSAKILHNLLGCDEEVASLFNEIARDLVPNDGHYKDVKIAIQLHYDSRWMTWIAEAYNDHFSSPWTILAFIAALVALALSGIQTWFGVFSPSDPCTNCSACTRK</sequence>
<reference evidence="4" key="1">
    <citation type="submission" date="2013-01" db="EMBL/GenBank/DDBJ databases">
        <title>Draft Genome Sequence of a Mulberry Tree, Morus notabilis C.K. Schneid.</title>
        <authorList>
            <person name="He N."/>
            <person name="Zhao S."/>
        </authorList>
    </citation>
    <scope>NUCLEOTIDE SEQUENCE</scope>
</reference>
<gene>
    <name evidence="3" type="ORF">L484_005828</name>
</gene>
<dbReference type="InterPro" id="IPR004158">
    <property type="entry name" value="DUF247_pln"/>
</dbReference>
<feature type="compositionally biased region" description="Acidic residues" evidence="1">
    <location>
        <begin position="27"/>
        <end position="45"/>
    </location>
</feature>
<keyword evidence="2" id="KW-0812">Transmembrane</keyword>
<dbReference type="OrthoDB" id="1849062at2759"/>
<protein>
    <submittedName>
        <fullName evidence="3">Uncharacterized protein</fullName>
    </submittedName>
</protein>
<keyword evidence="2" id="KW-0472">Membrane</keyword>
<dbReference type="PANTHER" id="PTHR31170:SF25">
    <property type="entry name" value="BNAA09G04570D PROTEIN"/>
    <property type="match status" value="1"/>
</dbReference>
<dbReference type="AlphaFoldDB" id="W9RNP0"/>
<dbReference type="Proteomes" id="UP000030645">
    <property type="component" value="Unassembled WGS sequence"/>
</dbReference>
<dbReference type="STRING" id="981085.W9RNP0"/>
<evidence type="ECO:0000313" key="4">
    <source>
        <dbReference type="Proteomes" id="UP000030645"/>
    </source>
</evidence>
<evidence type="ECO:0000256" key="1">
    <source>
        <dbReference type="SAM" id="MobiDB-lite"/>
    </source>
</evidence>
<accession>W9RNP0</accession>
<name>W9RNP0_9ROSA</name>
<dbReference type="PANTHER" id="PTHR31170">
    <property type="entry name" value="BNAC04G53230D PROTEIN"/>
    <property type="match status" value="1"/>
</dbReference>
<keyword evidence="4" id="KW-1185">Reference proteome</keyword>
<proteinExistence type="predicted"/>
<organism evidence="3 4">
    <name type="scientific">Morus notabilis</name>
    <dbReference type="NCBI Taxonomy" id="981085"/>
    <lineage>
        <taxon>Eukaryota</taxon>
        <taxon>Viridiplantae</taxon>
        <taxon>Streptophyta</taxon>
        <taxon>Embryophyta</taxon>
        <taxon>Tracheophyta</taxon>
        <taxon>Spermatophyta</taxon>
        <taxon>Magnoliopsida</taxon>
        <taxon>eudicotyledons</taxon>
        <taxon>Gunneridae</taxon>
        <taxon>Pentapetalae</taxon>
        <taxon>rosids</taxon>
        <taxon>fabids</taxon>
        <taxon>Rosales</taxon>
        <taxon>Moraceae</taxon>
        <taxon>Moreae</taxon>
        <taxon>Morus</taxon>
    </lineage>
</organism>
<dbReference type="Pfam" id="PF03140">
    <property type="entry name" value="DUF247"/>
    <property type="match status" value="1"/>
</dbReference>
<dbReference type="EMBL" id="KE345307">
    <property type="protein sequence ID" value="EXC00014.1"/>
    <property type="molecule type" value="Genomic_DNA"/>
</dbReference>
<feature type="transmembrane region" description="Helical" evidence="2">
    <location>
        <begin position="165"/>
        <end position="184"/>
    </location>
</feature>
<keyword evidence="2" id="KW-1133">Transmembrane helix</keyword>